<organism evidence="2 3">
    <name type="scientific">Azospirillum thermophilum</name>
    <dbReference type="NCBI Taxonomy" id="2202148"/>
    <lineage>
        <taxon>Bacteria</taxon>
        <taxon>Pseudomonadati</taxon>
        <taxon>Pseudomonadota</taxon>
        <taxon>Alphaproteobacteria</taxon>
        <taxon>Rhodospirillales</taxon>
        <taxon>Azospirillaceae</taxon>
        <taxon>Azospirillum</taxon>
    </lineage>
</organism>
<sequence length="138" mass="14474">MPGPAVHGSGLNRNMPMERQLMRILLPAALAAMILGAAGPAFPIAGEMSVEGLKGRTVVGRDGQPIGQVTDVLLDSDGAARQVVVSAIDLLRVGGKEVAFDIADVRLRSDSNHLHLPGMTRADVADLPDYTPESAGRR</sequence>
<gene>
    <name evidence="2" type="ORF">DEW08_09815</name>
</gene>
<dbReference type="SUPFAM" id="SSF50346">
    <property type="entry name" value="PRC-barrel domain"/>
    <property type="match status" value="1"/>
</dbReference>
<evidence type="ECO:0000259" key="1">
    <source>
        <dbReference type="Pfam" id="PF05239"/>
    </source>
</evidence>
<proteinExistence type="predicted"/>
<dbReference type="KEGG" id="azz:DEW08_09815"/>
<feature type="domain" description="PRC-barrel" evidence="1">
    <location>
        <begin position="47"/>
        <end position="110"/>
    </location>
</feature>
<dbReference type="Gene3D" id="2.30.30.240">
    <property type="entry name" value="PRC-barrel domain"/>
    <property type="match status" value="1"/>
</dbReference>
<keyword evidence="3" id="KW-1185">Reference proteome</keyword>
<dbReference type="InterPro" id="IPR011033">
    <property type="entry name" value="PRC_barrel-like_sf"/>
</dbReference>
<dbReference type="Proteomes" id="UP000245629">
    <property type="component" value="Chromosome 2"/>
</dbReference>
<dbReference type="EMBL" id="CP029353">
    <property type="protein sequence ID" value="AWK86498.1"/>
    <property type="molecule type" value="Genomic_DNA"/>
</dbReference>
<dbReference type="InterPro" id="IPR027275">
    <property type="entry name" value="PRC-brl_dom"/>
</dbReference>
<name>A0A2S2CPV3_9PROT</name>
<protein>
    <recommendedName>
        <fullName evidence="1">PRC-barrel domain-containing protein</fullName>
    </recommendedName>
</protein>
<dbReference type="AlphaFoldDB" id="A0A2S2CPV3"/>
<dbReference type="OrthoDB" id="8021018at2"/>
<reference evidence="3" key="1">
    <citation type="submission" date="2018-05" db="EMBL/GenBank/DDBJ databases">
        <title>Azospirillum thermophila sp. nov., a novel isolated from hot spring.</title>
        <authorList>
            <person name="Zhao Z."/>
        </authorList>
    </citation>
    <scope>NUCLEOTIDE SEQUENCE [LARGE SCALE GENOMIC DNA]</scope>
    <source>
        <strain evidence="3">CFH 70021</strain>
    </source>
</reference>
<accession>A0A2S2CPV3</accession>
<dbReference type="Pfam" id="PF05239">
    <property type="entry name" value="PRC"/>
    <property type="match status" value="1"/>
</dbReference>
<evidence type="ECO:0000313" key="2">
    <source>
        <dbReference type="EMBL" id="AWK86498.1"/>
    </source>
</evidence>
<evidence type="ECO:0000313" key="3">
    <source>
        <dbReference type="Proteomes" id="UP000245629"/>
    </source>
</evidence>